<protein>
    <submittedName>
        <fullName evidence="1">Uncharacterized protein</fullName>
    </submittedName>
</protein>
<name>A0A517M1L0_9BACT</name>
<dbReference type="Proteomes" id="UP000319557">
    <property type="component" value="Chromosome"/>
</dbReference>
<gene>
    <name evidence="1" type="ORF">EC9_29590</name>
</gene>
<dbReference type="KEGG" id="ruv:EC9_29590"/>
<dbReference type="EMBL" id="CP036261">
    <property type="protein sequence ID" value="QDS88765.1"/>
    <property type="molecule type" value="Genomic_DNA"/>
</dbReference>
<organism evidence="1 2">
    <name type="scientific">Rosistilla ulvae</name>
    <dbReference type="NCBI Taxonomy" id="1930277"/>
    <lineage>
        <taxon>Bacteria</taxon>
        <taxon>Pseudomonadati</taxon>
        <taxon>Planctomycetota</taxon>
        <taxon>Planctomycetia</taxon>
        <taxon>Pirellulales</taxon>
        <taxon>Pirellulaceae</taxon>
        <taxon>Rosistilla</taxon>
    </lineage>
</organism>
<evidence type="ECO:0000313" key="1">
    <source>
        <dbReference type="EMBL" id="QDS88765.1"/>
    </source>
</evidence>
<proteinExistence type="predicted"/>
<dbReference type="AlphaFoldDB" id="A0A517M1L0"/>
<reference evidence="1 2" key="1">
    <citation type="submission" date="2019-02" db="EMBL/GenBank/DDBJ databases">
        <title>Deep-cultivation of Planctomycetes and their phenomic and genomic characterization uncovers novel biology.</title>
        <authorList>
            <person name="Wiegand S."/>
            <person name="Jogler M."/>
            <person name="Boedeker C."/>
            <person name="Pinto D."/>
            <person name="Vollmers J."/>
            <person name="Rivas-Marin E."/>
            <person name="Kohn T."/>
            <person name="Peeters S.H."/>
            <person name="Heuer A."/>
            <person name="Rast P."/>
            <person name="Oberbeckmann S."/>
            <person name="Bunk B."/>
            <person name="Jeske O."/>
            <person name="Meyerdierks A."/>
            <person name="Storesund J.E."/>
            <person name="Kallscheuer N."/>
            <person name="Luecker S."/>
            <person name="Lage O.M."/>
            <person name="Pohl T."/>
            <person name="Merkel B.J."/>
            <person name="Hornburger P."/>
            <person name="Mueller R.-W."/>
            <person name="Bruemmer F."/>
            <person name="Labrenz M."/>
            <person name="Spormann A.M."/>
            <person name="Op den Camp H."/>
            <person name="Overmann J."/>
            <person name="Amann R."/>
            <person name="Jetten M.S.M."/>
            <person name="Mascher T."/>
            <person name="Medema M.H."/>
            <person name="Devos D.P."/>
            <person name="Kaster A.-K."/>
            <person name="Ovreas L."/>
            <person name="Rohde M."/>
            <person name="Galperin M.Y."/>
            <person name="Jogler C."/>
        </authorList>
    </citation>
    <scope>NUCLEOTIDE SEQUENCE [LARGE SCALE GENOMIC DNA]</scope>
    <source>
        <strain evidence="1 2">EC9</strain>
    </source>
</reference>
<evidence type="ECO:0000313" key="2">
    <source>
        <dbReference type="Proteomes" id="UP000319557"/>
    </source>
</evidence>
<sequence length="257" mass="28603">MHKKTDLIRRSVPAEWLESIPAFLSSIIADPDLFPEIGDNSITVYYRGKALIRELTLRDGEVSGSISLDYIPQARTESRYAKVVLGESGFEYSPHVAPLQLGNLDSETLRHFKARMDGRGAEGDVIHRLAIRPSNLIVDQEIAFQGPGERRFDKIDLCVFDPVARAFSFVEVKTIADGRLFVSSTGEVPEVIQQLERYKDRIGQNSKELTEVFARVVQMKRRLGMGTRLAGTPESIPMAIVSRPALMIGNCSAAQVQ</sequence>
<accession>A0A517M1L0</accession>
<keyword evidence="2" id="KW-1185">Reference proteome</keyword>